<gene>
    <name evidence="2" type="ORF">Pfra01_000287100</name>
</gene>
<feature type="compositionally biased region" description="Acidic residues" evidence="1">
    <location>
        <begin position="10"/>
        <end position="21"/>
    </location>
</feature>
<evidence type="ECO:0000313" key="2">
    <source>
        <dbReference type="EMBL" id="GMF21482.1"/>
    </source>
</evidence>
<proteinExistence type="predicted"/>
<feature type="compositionally biased region" description="Basic and acidic residues" evidence="1">
    <location>
        <begin position="55"/>
        <end position="72"/>
    </location>
</feature>
<keyword evidence="3" id="KW-1185">Reference proteome</keyword>
<feature type="region of interest" description="Disordered" evidence="1">
    <location>
        <begin position="1"/>
        <end position="81"/>
    </location>
</feature>
<feature type="compositionally biased region" description="Polar residues" evidence="1">
    <location>
        <begin position="45"/>
        <end position="54"/>
    </location>
</feature>
<dbReference type="OrthoDB" id="89050at2759"/>
<reference evidence="2" key="1">
    <citation type="submission" date="2023-04" db="EMBL/GenBank/DDBJ databases">
        <title>Phytophthora fragariaefolia NBRC 109709.</title>
        <authorList>
            <person name="Ichikawa N."/>
            <person name="Sato H."/>
            <person name="Tonouchi N."/>
        </authorList>
    </citation>
    <scope>NUCLEOTIDE SEQUENCE</scope>
    <source>
        <strain evidence="2">NBRC 109709</strain>
    </source>
</reference>
<protein>
    <submittedName>
        <fullName evidence="2">Unnamed protein product</fullName>
    </submittedName>
</protein>
<accession>A0A9W6TWS8</accession>
<organism evidence="2 3">
    <name type="scientific">Phytophthora fragariaefolia</name>
    <dbReference type="NCBI Taxonomy" id="1490495"/>
    <lineage>
        <taxon>Eukaryota</taxon>
        <taxon>Sar</taxon>
        <taxon>Stramenopiles</taxon>
        <taxon>Oomycota</taxon>
        <taxon>Peronosporomycetes</taxon>
        <taxon>Peronosporales</taxon>
        <taxon>Peronosporaceae</taxon>
        <taxon>Phytophthora</taxon>
    </lineage>
</organism>
<dbReference type="AlphaFoldDB" id="A0A9W6TWS8"/>
<evidence type="ECO:0000313" key="3">
    <source>
        <dbReference type="Proteomes" id="UP001165121"/>
    </source>
</evidence>
<dbReference type="Proteomes" id="UP001165121">
    <property type="component" value="Unassembled WGS sequence"/>
</dbReference>
<name>A0A9W6TWS8_9STRA</name>
<evidence type="ECO:0000256" key="1">
    <source>
        <dbReference type="SAM" id="MobiDB-lite"/>
    </source>
</evidence>
<dbReference type="EMBL" id="BSXT01000228">
    <property type="protein sequence ID" value="GMF21482.1"/>
    <property type="molecule type" value="Genomic_DNA"/>
</dbReference>
<comment type="caution">
    <text evidence="2">The sequence shown here is derived from an EMBL/GenBank/DDBJ whole genome shotgun (WGS) entry which is preliminary data.</text>
</comment>
<sequence>MHDKCGGDTAYDETDDFEDESGASWPESACDGAEGEDVGAGSGQPCATETTSAESSEHRPARNWRDQRKDEMSAFAQDDENLMDMRVSGWEFGT</sequence>